<dbReference type="EMBL" id="MN032614">
    <property type="protein sequence ID" value="QDJ96733.1"/>
    <property type="molecule type" value="Genomic_DNA"/>
</dbReference>
<keyword evidence="2" id="KW-1185">Reference proteome</keyword>
<reference evidence="1" key="1">
    <citation type="submission" date="2019-06" db="EMBL/GenBank/DDBJ databases">
        <title>Complete genome sequence of Aeromonas hydrophila bacteriophage PS1.</title>
        <authorList>
            <person name="Rai S."/>
            <person name="Tyagi A."/>
            <person name="Kumar N."/>
            <person name="Singh N."/>
        </authorList>
    </citation>
    <scope>NUCLEOTIDE SEQUENCE [LARGE SCALE GENOMIC DNA]</scope>
</reference>
<proteinExistence type="predicted"/>
<sequence>MKDQKKTKTVPFGKNKNYVPKEQLTDTPSRMFREIMDVMGVNAAKWKSYMDEYLRWIHPDDSGPPLEVKKARGTSLGNAQSAYFCSRTLSFNKLITGLKILKLKRVTFKIECETESGEIFNVSETTILRRSRSDVIDDKD</sequence>
<dbReference type="Proteomes" id="UP000317703">
    <property type="component" value="Segment"/>
</dbReference>
<name>A0A514TUQ2_9CAUD</name>
<organism evidence="1 2">
    <name type="scientific">Aeromonas phage PS1</name>
    <dbReference type="NCBI Taxonomy" id="2591406"/>
    <lineage>
        <taxon>Viruses</taxon>
        <taxon>Duplodnaviria</taxon>
        <taxon>Heunggongvirae</taxon>
        <taxon>Uroviricota</taxon>
        <taxon>Caudoviricetes</taxon>
        <taxon>Chimalliviridae</taxon>
        <taxon>Ferozepurvirus</taxon>
        <taxon>Ferozepurvirus PS1</taxon>
    </lineage>
</organism>
<gene>
    <name evidence="1" type="ORF">PS1_0222</name>
</gene>
<protein>
    <submittedName>
        <fullName evidence="1">Uncharacterized protein</fullName>
    </submittedName>
</protein>
<evidence type="ECO:0000313" key="1">
    <source>
        <dbReference type="EMBL" id="QDJ96733.1"/>
    </source>
</evidence>
<accession>A0A514TUQ2</accession>
<evidence type="ECO:0000313" key="2">
    <source>
        <dbReference type="Proteomes" id="UP000317703"/>
    </source>
</evidence>